<proteinExistence type="predicted"/>
<dbReference type="Proteomes" id="UP000324748">
    <property type="component" value="Unassembled WGS sequence"/>
</dbReference>
<reference evidence="2 3" key="1">
    <citation type="submission" date="2019-05" db="EMBL/GenBank/DDBJ databases">
        <title>Emergence of the Ug99 lineage of the wheat stem rust pathogen through somatic hybridization.</title>
        <authorList>
            <person name="Li F."/>
            <person name="Upadhyaya N.M."/>
            <person name="Sperschneider J."/>
            <person name="Matny O."/>
            <person name="Nguyen-Phuc H."/>
            <person name="Mago R."/>
            <person name="Raley C."/>
            <person name="Miller M.E."/>
            <person name="Silverstein K.A.T."/>
            <person name="Henningsen E."/>
            <person name="Hirsch C.D."/>
            <person name="Visser B."/>
            <person name="Pretorius Z.A."/>
            <person name="Steffenson B.J."/>
            <person name="Schwessinger B."/>
            <person name="Dodds P.N."/>
            <person name="Figueroa M."/>
        </authorList>
    </citation>
    <scope>NUCLEOTIDE SEQUENCE [LARGE SCALE GENOMIC DNA]</scope>
    <source>
        <strain evidence="2">21-0</strain>
    </source>
</reference>
<accession>A0A5B0P2F3</accession>
<feature type="region of interest" description="Disordered" evidence="1">
    <location>
        <begin position="34"/>
        <end position="57"/>
    </location>
</feature>
<dbReference type="EMBL" id="VSWC01000079">
    <property type="protein sequence ID" value="KAA1094288.1"/>
    <property type="molecule type" value="Genomic_DNA"/>
</dbReference>
<evidence type="ECO:0000256" key="1">
    <source>
        <dbReference type="SAM" id="MobiDB-lite"/>
    </source>
</evidence>
<evidence type="ECO:0000313" key="2">
    <source>
        <dbReference type="EMBL" id="KAA1094288.1"/>
    </source>
</evidence>
<dbReference type="AlphaFoldDB" id="A0A5B0P2F3"/>
<name>A0A5B0P2F3_PUCGR</name>
<comment type="caution">
    <text evidence="2">The sequence shown here is derived from an EMBL/GenBank/DDBJ whole genome shotgun (WGS) entry which is preliminary data.</text>
</comment>
<protein>
    <submittedName>
        <fullName evidence="2">Uncharacterized protein</fullName>
    </submittedName>
</protein>
<organism evidence="2 3">
    <name type="scientific">Puccinia graminis f. sp. tritici</name>
    <dbReference type="NCBI Taxonomy" id="56615"/>
    <lineage>
        <taxon>Eukaryota</taxon>
        <taxon>Fungi</taxon>
        <taxon>Dikarya</taxon>
        <taxon>Basidiomycota</taxon>
        <taxon>Pucciniomycotina</taxon>
        <taxon>Pucciniomycetes</taxon>
        <taxon>Pucciniales</taxon>
        <taxon>Pucciniaceae</taxon>
        <taxon>Puccinia</taxon>
    </lineage>
</organism>
<sequence length="57" mass="6392">MLPAKPFEENEPDDADLSSYCQYLPPIIKDLVKRGGLHADPQGAHHQNHQPEGMVKQ</sequence>
<evidence type="ECO:0000313" key="3">
    <source>
        <dbReference type="Proteomes" id="UP000324748"/>
    </source>
</evidence>
<keyword evidence="3" id="KW-1185">Reference proteome</keyword>
<gene>
    <name evidence="2" type="ORF">PGT21_016676</name>
</gene>